<dbReference type="Pfam" id="PF18962">
    <property type="entry name" value="Por_Secre_tail"/>
    <property type="match status" value="1"/>
</dbReference>
<evidence type="ECO:0000259" key="2">
    <source>
        <dbReference type="Pfam" id="PF18962"/>
    </source>
</evidence>
<feature type="domain" description="Secretion system C-terminal sorting" evidence="2">
    <location>
        <begin position="85"/>
        <end position="154"/>
    </location>
</feature>
<proteinExistence type="predicted"/>
<dbReference type="RefSeq" id="WP_089873361.1">
    <property type="nucleotide sequence ID" value="NZ_FNBH01000002.1"/>
</dbReference>
<name>A0A1G7NSX8_9FLAO</name>
<accession>A0A1G7NSX8</accession>
<evidence type="ECO:0000256" key="1">
    <source>
        <dbReference type="ARBA" id="ARBA00022729"/>
    </source>
</evidence>
<dbReference type="InterPro" id="IPR026444">
    <property type="entry name" value="Secre_tail"/>
</dbReference>
<dbReference type="EMBL" id="FNBH01000002">
    <property type="protein sequence ID" value="SDF76340.1"/>
    <property type="molecule type" value="Genomic_DNA"/>
</dbReference>
<dbReference type="OrthoDB" id="657352at2"/>
<dbReference type="AlphaFoldDB" id="A0A1G7NSX8"/>
<protein>
    <submittedName>
        <fullName evidence="3">Por secretion system C-terminal sorting domain-containing protein</fullName>
    </submittedName>
</protein>
<organism evidence="3 4">
    <name type="scientific">Epilithonimonas hungarica</name>
    <dbReference type="NCBI Taxonomy" id="454006"/>
    <lineage>
        <taxon>Bacteria</taxon>
        <taxon>Pseudomonadati</taxon>
        <taxon>Bacteroidota</taxon>
        <taxon>Flavobacteriia</taxon>
        <taxon>Flavobacteriales</taxon>
        <taxon>Weeksellaceae</taxon>
        <taxon>Chryseobacterium group</taxon>
        <taxon>Epilithonimonas</taxon>
    </lineage>
</organism>
<gene>
    <name evidence="3" type="ORF">SAMN05421825_2054</name>
</gene>
<sequence>MESKLLIQLLIVSISPFGLLKAQKAIASTGTTASGSGGSASYTVGQIDYKQKGTNAQVMEGVQHSYEILTLAVEDLDSKERNILLYPNPVKDLLFVDFSDKNYQDSNYVLFDSQGKLIKKGNLSQQRSELDLSLLPSSVYIIQVFQKNQIIKSFKIIKK</sequence>
<dbReference type="NCBIfam" id="TIGR04183">
    <property type="entry name" value="Por_Secre_tail"/>
    <property type="match status" value="1"/>
</dbReference>
<evidence type="ECO:0000313" key="3">
    <source>
        <dbReference type="EMBL" id="SDF76340.1"/>
    </source>
</evidence>
<keyword evidence="1" id="KW-0732">Signal</keyword>
<reference evidence="4" key="1">
    <citation type="submission" date="2016-10" db="EMBL/GenBank/DDBJ databases">
        <authorList>
            <person name="Varghese N."/>
            <person name="Submissions S."/>
        </authorList>
    </citation>
    <scope>NUCLEOTIDE SEQUENCE [LARGE SCALE GENOMIC DNA]</scope>
    <source>
        <strain evidence="4">DSM 19684</strain>
    </source>
</reference>
<dbReference type="Proteomes" id="UP000199203">
    <property type="component" value="Unassembled WGS sequence"/>
</dbReference>
<keyword evidence="4" id="KW-1185">Reference proteome</keyword>
<dbReference type="STRING" id="454006.SAMN05421825_2054"/>
<evidence type="ECO:0000313" key="4">
    <source>
        <dbReference type="Proteomes" id="UP000199203"/>
    </source>
</evidence>